<proteinExistence type="predicted"/>
<protein>
    <submittedName>
        <fullName evidence="1">Uncharacterized protein</fullName>
    </submittedName>
</protein>
<keyword evidence="2" id="KW-1185">Reference proteome</keyword>
<comment type="caution">
    <text evidence="1">The sequence shown here is derived from an EMBL/GenBank/DDBJ whole genome shotgun (WGS) entry which is preliminary data.</text>
</comment>
<sequence length="505" mass="57248">MYSILLDGLLKKVSDEVGFFPNAPVLCFQNTRYVKQNIDHVDAISRLAFTLLFSLEKELSLVFTDREIARYGFEPHRTFSLTSGLLTERKHSAVVITSSTFSFVHKSMQEFFAAFYIVRNKHVIDDVISKYLDNFPEDMFSISQTFVFVCGLDNEASYALSCVMDDRVTTADFYEYPELIISGYIEAMANNIDGDLFKLKFSEIDFDMSLEPLNIEDCFHSCSGAACIAAMQKCHCFESLLKLNKGNLRRLDISDGVYVTEIGDQLLSTVNLQDILLSSADCLEHLNITFTNIVLSSLTSTKKIIHSGIGFEIDAWYINTDIQSCMEKKLDVFITDPNIITKLLKLKSFTIRYFGSSYKQETFPIEMLFPGSNQFDIHLPSSKVCQDISLPSATAYQEINLPPATAYQDIFLPSSKGSPYTHMPTSAACHDISLPSSIENITLIKISVSSVWLRLLLKKLSLFDHCVNITLNSIQIKFANPDYLQTYFFYLLNNCYEILHICRGH</sequence>
<accession>A0A9D4MFS0</accession>
<evidence type="ECO:0000313" key="2">
    <source>
        <dbReference type="Proteomes" id="UP000828390"/>
    </source>
</evidence>
<evidence type="ECO:0000313" key="1">
    <source>
        <dbReference type="EMBL" id="KAH3875350.1"/>
    </source>
</evidence>
<dbReference type="EMBL" id="JAIWYP010000002">
    <property type="protein sequence ID" value="KAH3875350.1"/>
    <property type="molecule type" value="Genomic_DNA"/>
</dbReference>
<gene>
    <name evidence="1" type="ORF">DPMN_038613</name>
</gene>
<dbReference type="AlphaFoldDB" id="A0A9D4MFS0"/>
<reference evidence="1" key="1">
    <citation type="journal article" date="2019" name="bioRxiv">
        <title>The Genome of the Zebra Mussel, Dreissena polymorpha: A Resource for Invasive Species Research.</title>
        <authorList>
            <person name="McCartney M.A."/>
            <person name="Auch B."/>
            <person name="Kono T."/>
            <person name="Mallez S."/>
            <person name="Zhang Y."/>
            <person name="Obille A."/>
            <person name="Becker A."/>
            <person name="Abrahante J.E."/>
            <person name="Garbe J."/>
            <person name="Badalamenti J.P."/>
            <person name="Herman A."/>
            <person name="Mangelson H."/>
            <person name="Liachko I."/>
            <person name="Sullivan S."/>
            <person name="Sone E.D."/>
            <person name="Koren S."/>
            <person name="Silverstein K.A.T."/>
            <person name="Beckman K.B."/>
            <person name="Gohl D.M."/>
        </authorList>
    </citation>
    <scope>NUCLEOTIDE SEQUENCE</scope>
    <source>
        <strain evidence="1">Duluth1</strain>
        <tissue evidence="1">Whole animal</tissue>
    </source>
</reference>
<name>A0A9D4MFS0_DREPO</name>
<reference evidence="1" key="2">
    <citation type="submission" date="2020-11" db="EMBL/GenBank/DDBJ databases">
        <authorList>
            <person name="McCartney M.A."/>
            <person name="Auch B."/>
            <person name="Kono T."/>
            <person name="Mallez S."/>
            <person name="Becker A."/>
            <person name="Gohl D.M."/>
            <person name="Silverstein K.A.T."/>
            <person name="Koren S."/>
            <person name="Bechman K.B."/>
            <person name="Herman A."/>
            <person name="Abrahante J.E."/>
            <person name="Garbe J."/>
        </authorList>
    </citation>
    <scope>NUCLEOTIDE SEQUENCE</scope>
    <source>
        <strain evidence="1">Duluth1</strain>
        <tissue evidence="1">Whole animal</tissue>
    </source>
</reference>
<organism evidence="1 2">
    <name type="scientific">Dreissena polymorpha</name>
    <name type="common">Zebra mussel</name>
    <name type="synonym">Mytilus polymorpha</name>
    <dbReference type="NCBI Taxonomy" id="45954"/>
    <lineage>
        <taxon>Eukaryota</taxon>
        <taxon>Metazoa</taxon>
        <taxon>Spiralia</taxon>
        <taxon>Lophotrochozoa</taxon>
        <taxon>Mollusca</taxon>
        <taxon>Bivalvia</taxon>
        <taxon>Autobranchia</taxon>
        <taxon>Heteroconchia</taxon>
        <taxon>Euheterodonta</taxon>
        <taxon>Imparidentia</taxon>
        <taxon>Neoheterodontei</taxon>
        <taxon>Myida</taxon>
        <taxon>Dreissenoidea</taxon>
        <taxon>Dreissenidae</taxon>
        <taxon>Dreissena</taxon>
    </lineage>
</organism>
<dbReference type="Proteomes" id="UP000828390">
    <property type="component" value="Unassembled WGS sequence"/>
</dbReference>